<dbReference type="Gene3D" id="3.40.30.10">
    <property type="entry name" value="Glutaredoxin"/>
    <property type="match status" value="1"/>
</dbReference>
<proteinExistence type="predicted"/>
<organism evidence="1 2">
    <name type="scientific">Boothiomyces macroporosus</name>
    <dbReference type="NCBI Taxonomy" id="261099"/>
    <lineage>
        <taxon>Eukaryota</taxon>
        <taxon>Fungi</taxon>
        <taxon>Fungi incertae sedis</taxon>
        <taxon>Chytridiomycota</taxon>
        <taxon>Chytridiomycota incertae sedis</taxon>
        <taxon>Chytridiomycetes</taxon>
        <taxon>Rhizophydiales</taxon>
        <taxon>Terramycetaceae</taxon>
        <taxon>Boothiomyces</taxon>
    </lineage>
</organism>
<dbReference type="InterPro" id="IPR036249">
    <property type="entry name" value="Thioredoxin-like_sf"/>
</dbReference>
<dbReference type="EMBL" id="JADGKB010000048">
    <property type="protein sequence ID" value="KAJ3256629.1"/>
    <property type="molecule type" value="Genomic_DNA"/>
</dbReference>
<dbReference type="InterPro" id="IPR006660">
    <property type="entry name" value="Arsenate_reductase-like"/>
</dbReference>
<keyword evidence="2" id="KW-1185">Reference proteome</keyword>
<sequence length="113" mass="13277">MRFLFLQKPTCSKCKTILAFLTEKIPNQFEAIDYNTTQLKKEKILEVISLMDKEDLDLVVRRDDFKGQVPTELNALAELLQDPLIMQRPILVDYEKKKAVVGRPLERIYDMFK</sequence>
<gene>
    <name evidence="1" type="ORF">HK103_005263</name>
</gene>
<dbReference type="SUPFAM" id="SSF52833">
    <property type="entry name" value="Thioredoxin-like"/>
    <property type="match status" value="1"/>
</dbReference>
<evidence type="ECO:0000313" key="2">
    <source>
        <dbReference type="Proteomes" id="UP001210925"/>
    </source>
</evidence>
<dbReference type="PROSITE" id="PS51353">
    <property type="entry name" value="ARSC"/>
    <property type="match status" value="1"/>
</dbReference>
<protein>
    <recommendedName>
        <fullName evidence="3">Arsenate reductase</fullName>
    </recommendedName>
</protein>
<dbReference type="AlphaFoldDB" id="A0AAD5UFX4"/>
<evidence type="ECO:0000313" key="1">
    <source>
        <dbReference type="EMBL" id="KAJ3256629.1"/>
    </source>
</evidence>
<evidence type="ECO:0008006" key="3">
    <source>
        <dbReference type="Google" id="ProtNLM"/>
    </source>
</evidence>
<accession>A0AAD5UFX4</accession>
<name>A0AAD5UFX4_9FUNG</name>
<comment type="caution">
    <text evidence="1">The sequence shown here is derived from an EMBL/GenBank/DDBJ whole genome shotgun (WGS) entry which is preliminary data.</text>
</comment>
<reference evidence="1" key="1">
    <citation type="submission" date="2020-05" db="EMBL/GenBank/DDBJ databases">
        <title>Phylogenomic resolution of chytrid fungi.</title>
        <authorList>
            <person name="Stajich J.E."/>
            <person name="Amses K."/>
            <person name="Simmons R."/>
            <person name="Seto K."/>
            <person name="Myers J."/>
            <person name="Bonds A."/>
            <person name="Quandt C.A."/>
            <person name="Barry K."/>
            <person name="Liu P."/>
            <person name="Grigoriev I."/>
            <person name="Longcore J.E."/>
            <person name="James T.Y."/>
        </authorList>
    </citation>
    <scope>NUCLEOTIDE SEQUENCE</scope>
    <source>
        <strain evidence="1">PLAUS21</strain>
    </source>
</reference>
<dbReference type="Proteomes" id="UP001210925">
    <property type="component" value="Unassembled WGS sequence"/>
</dbReference>